<proteinExistence type="predicted"/>
<dbReference type="Proteomes" id="UP001596445">
    <property type="component" value="Unassembled WGS sequence"/>
</dbReference>
<dbReference type="AlphaFoldDB" id="A0ABD5VWU2"/>
<protein>
    <submittedName>
        <fullName evidence="1">Uncharacterized protein</fullName>
    </submittedName>
</protein>
<evidence type="ECO:0000313" key="1">
    <source>
        <dbReference type="EMBL" id="MFC7057252.1"/>
    </source>
</evidence>
<sequence length="93" mass="9875">MSKTPAFYDTEAGGEFAVEIEGDVSHVRLVDAEAILTVDDVSHALVGLSTVADTGGSNVEAYTRLYPEEAEQLGLALIQAADYAKRQEADDDA</sequence>
<dbReference type="EMBL" id="JBHSZI010000001">
    <property type="protein sequence ID" value="MFC7057252.1"/>
    <property type="molecule type" value="Genomic_DNA"/>
</dbReference>
<keyword evidence="2" id="KW-1185">Reference proteome</keyword>
<name>A0ABD5VWU2_9EURY</name>
<comment type="caution">
    <text evidence="1">The sequence shown here is derived from an EMBL/GenBank/DDBJ whole genome shotgun (WGS) entry which is preliminary data.</text>
</comment>
<evidence type="ECO:0000313" key="2">
    <source>
        <dbReference type="Proteomes" id="UP001596445"/>
    </source>
</evidence>
<organism evidence="1 2">
    <name type="scientific">Halovenus salina</name>
    <dbReference type="NCBI Taxonomy" id="1510225"/>
    <lineage>
        <taxon>Archaea</taxon>
        <taxon>Methanobacteriati</taxon>
        <taxon>Methanobacteriota</taxon>
        <taxon>Stenosarchaea group</taxon>
        <taxon>Halobacteria</taxon>
        <taxon>Halobacteriales</taxon>
        <taxon>Haloarculaceae</taxon>
        <taxon>Halovenus</taxon>
    </lineage>
</organism>
<accession>A0ABD5VWU2</accession>
<dbReference type="GeneID" id="76629078"/>
<reference evidence="1 2" key="1">
    <citation type="journal article" date="2019" name="Int. J. Syst. Evol. Microbiol.">
        <title>The Global Catalogue of Microorganisms (GCM) 10K type strain sequencing project: providing services to taxonomists for standard genome sequencing and annotation.</title>
        <authorList>
            <consortium name="The Broad Institute Genomics Platform"/>
            <consortium name="The Broad Institute Genome Sequencing Center for Infectious Disease"/>
            <person name="Wu L."/>
            <person name="Ma J."/>
        </authorList>
    </citation>
    <scope>NUCLEOTIDE SEQUENCE [LARGE SCALE GENOMIC DNA]</scope>
    <source>
        <strain evidence="1 2">JCM 30072</strain>
    </source>
</reference>
<gene>
    <name evidence="1" type="ORF">ACFQQG_02470</name>
</gene>
<dbReference type="RefSeq" id="WP_267162979.1">
    <property type="nucleotide sequence ID" value="NZ_CP112972.1"/>
</dbReference>